<proteinExistence type="predicted"/>
<evidence type="ECO:0008006" key="3">
    <source>
        <dbReference type="Google" id="ProtNLM"/>
    </source>
</evidence>
<organism evidence="1 2">
    <name type="scientific">Streptomyces ipomoeae 91-03</name>
    <dbReference type="NCBI Taxonomy" id="698759"/>
    <lineage>
        <taxon>Bacteria</taxon>
        <taxon>Bacillati</taxon>
        <taxon>Actinomycetota</taxon>
        <taxon>Actinomycetes</taxon>
        <taxon>Kitasatosporales</taxon>
        <taxon>Streptomycetaceae</taxon>
        <taxon>Streptomyces</taxon>
    </lineage>
</organism>
<dbReference type="PATRIC" id="fig|698759.3.peg.2075"/>
<sequence length="72" mass="7547">MRRGGRRGVRRTDVVVRTITLAPGGSTGWHHHQGQALAVGRPAGCDVWGCGEYIPLISPGSPHFIVFAAAAG</sequence>
<comment type="caution">
    <text evidence="1">The sequence shown here is derived from an EMBL/GenBank/DDBJ whole genome shotgun (WGS) entry which is preliminary data.</text>
</comment>
<evidence type="ECO:0000313" key="1">
    <source>
        <dbReference type="EMBL" id="EKX67367.1"/>
    </source>
</evidence>
<dbReference type="EMBL" id="AEJC01000154">
    <property type="protein sequence ID" value="EKX67367.1"/>
    <property type="molecule type" value="Genomic_DNA"/>
</dbReference>
<evidence type="ECO:0000313" key="2">
    <source>
        <dbReference type="Proteomes" id="UP000010411"/>
    </source>
</evidence>
<dbReference type="Proteomes" id="UP000010411">
    <property type="component" value="Unassembled WGS sequence"/>
</dbReference>
<keyword evidence="2" id="KW-1185">Reference proteome</keyword>
<gene>
    <name evidence="1" type="ORF">STRIP9103_07951</name>
</gene>
<dbReference type="AlphaFoldDB" id="L1L397"/>
<protein>
    <recommendedName>
        <fullName evidence="3">Cupin domain protein</fullName>
    </recommendedName>
</protein>
<dbReference type="RefSeq" id="WP_009306940.1">
    <property type="nucleotide sequence ID" value="NZ_AEJC01000154.1"/>
</dbReference>
<reference evidence="1 2" key="1">
    <citation type="submission" date="2012-11" db="EMBL/GenBank/DDBJ databases">
        <authorList>
            <person name="Huguet-Tapia J.C."/>
            <person name="Durkin A.S."/>
            <person name="Pettis G.S."/>
            <person name="Badger J.H."/>
        </authorList>
    </citation>
    <scope>NUCLEOTIDE SEQUENCE [LARGE SCALE GENOMIC DNA]</scope>
    <source>
        <strain evidence="1 2">91-03</strain>
    </source>
</reference>
<accession>L1L397</accession>
<name>L1L397_9ACTN</name>